<keyword evidence="3" id="KW-0812">Transmembrane</keyword>
<evidence type="ECO:0000259" key="5">
    <source>
        <dbReference type="Pfam" id="PF25954"/>
    </source>
</evidence>
<comment type="caution">
    <text evidence="7">The sequence shown here is derived from an EMBL/GenBank/DDBJ whole genome shotgun (WGS) entry which is preliminary data.</text>
</comment>
<sequence length="351" mass="38929">MSNRSYFTPLTVVAVILAVVVGVLYFSEEEGTSDQRGMGAASIIGAPARVMEFRDVIEGLGTAQARESVDIMARVSQTVSSIHFSDGDDVEEGQLLVSLSDREERARVQELEFRLAENRRQLSRLRELAQENAASRSMIDEQEVRVEQTSAELEVARSRLAEMTIHAPFSGKLGLRKVSQGQLVRSGDVITTLDAITPIFVDFSVPELYLPSLNAGQRVIAISAAYPDREFIGEIVSLASRVDPVTRSILVRASIDNEGRELRSGMLLRIQLERRVDHTLMVPESAVIPIRNEQFVYVVNDESRAVRTLVETGRRQPGWIEILGGIEEGDMIIVEGTIRVRDGLPVNVTER</sequence>
<dbReference type="Gene3D" id="1.10.287.470">
    <property type="entry name" value="Helix hairpin bin"/>
    <property type="match status" value="1"/>
</dbReference>
<dbReference type="PANTHER" id="PTHR30469:SF16">
    <property type="entry name" value="HAE1 FAMILY EFFLUX PUMP MFP COMPONENT"/>
    <property type="match status" value="1"/>
</dbReference>
<evidence type="ECO:0000256" key="3">
    <source>
        <dbReference type="SAM" id="Phobius"/>
    </source>
</evidence>
<dbReference type="Pfam" id="PF25917">
    <property type="entry name" value="BSH_RND"/>
    <property type="match status" value="1"/>
</dbReference>
<dbReference type="FunFam" id="2.40.30.170:FF:000010">
    <property type="entry name" value="Efflux RND transporter periplasmic adaptor subunit"/>
    <property type="match status" value="1"/>
</dbReference>
<feature type="domain" description="Multidrug resistance protein MdtA-like barrel-sandwich hybrid" evidence="4">
    <location>
        <begin position="68"/>
        <end position="188"/>
    </location>
</feature>
<dbReference type="InterPro" id="IPR006143">
    <property type="entry name" value="RND_pump_MFP"/>
</dbReference>
<dbReference type="SUPFAM" id="SSF111369">
    <property type="entry name" value="HlyD-like secretion proteins"/>
    <property type="match status" value="1"/>
</dbReference>
<dbReference type="InterPro" id="IPR058625">
    <property type="entry name" value="MdtA-like_BSH"/>
</dbReference>
<reference evidence="7 8" key="1">
    <citation type="submission" date="2019-07" db="EMBL/GenBank/DDBJ databases">
        <authorList>
            <person name="Yang M."/>
            <person name="Zhao D."/>
            <person name="Xiang H."/>
        </authorList>
    </citation>
    <scope>NUCLEOTIDE SEQUENCE [LARGE SCALE GENOMIC DNA]</scope>
    <source>
        <strain evidence="7 8">IM1326</strain>
    </source>
</reference>
<dbReference type="OrthoDB" id="9806939at2"/>
<evidence type="ECO:0000259" key="6">
    <source>
        <dbReference type="Pfam" id="PF25989"/>
    </source>
</evidence>
<keyword evidence="3" id="KW-0472">Membrane</keyword>
<name>A0A552X0P0_9GAMM</name>
<comment type="similarity">
    <text evidence="1">Belongs to the membrane fusion protein (MFP) (TC 8.A.1) family.</text>
</comment>
<dbReference type="AlphaFoldDB" id="A0A552X0P0"/>
<feature type="domain" description="CusB-like beta-barrel" evidence="5">
    <location>
        <begin position="199"/>
        <end position="274"/>
    </location>
</feature>
<proteinExistence type="inferred from homology"/>
<dbReference type="NCBIfam" id="TIGR01730">
    <property type="entry name" value="RND_mfp"/>
    <property type="match status" value="1"/>
</dbReference>
<dbReference type="Proteomes" id="UP000320359">
    <property type="component" value="Unassembled WGS sequence"/>
</dbReference>
<dbReference type="InterPro" id="IPR058792">
    <property type="entry name" value="Beta-barrel_RND_2"/>
</dbReference>
<evidence type="ECO:0000256" key="2">
    <source>
        <dbReference type="SAM" id="Coils"/>
    </source>
</evidence>
<accession>A0A552X0P0</accession>
<dbReference type="RefSeq" id="WP_143236298.1">
    <property type="nucleotide sequence ID" value="NZ_VJWL01000003.1"/>
</dbReference>
<dbReference type="InterPro" id="IPR058637">
    <property type="entry name" value="YknX-like_C"/>
</dbReference>
<keyword evidence="2" id="KW-0175">Coiled coil</keyword>
<organism evidence="7 8">
    <name type="scientific">Aliidiomarina halalkaliphila</name>
    <dbReference type="NCBI Taxonomy" id="2593535"/>
    <lineage>
        <taxon>Bacteria</taxon>
        <taxon>Pseudomonadati</taxon>
        <taxon>Pseudomonadota</taxon>
        <taxon>Gammaproteobacteria</taxon>
        <taxon>Alteromonadales</taxon>
        <taxon>Idiomarinaceae</taxon>
        <taxon>Aliidiomarina</taxon>
    </lineage>
</organism>
<dbReference type="GO" id="GO:0015562">
    <property type="term" value="F:efflux transmembrane transporter activity"/>
    <property type="evidence" value="ECO:0007669"/>
    <property type="project" value="TreeGrafter"/>
</dbReference>
<dbReference type="Gene3D" id="2.40.50.100">
    <property type="match status" value="1"/>
</dbReference>
<keyword evidence="8" id="KW-1185">Reference proteome</keyword>
<dbReference type="Pfam" id="PF25989">
    <property type="entry name" value="YknX_C"/>
    <property type="match status" value="1"/>
</dbReference>
<protein>
    <submittedName>
        <fullName evidence="7">Efflux RND transporter periplasmic adaptor subunit</fullName>
    </submittedName>
</protein>
<dbReference type="Gene3D" id="2.40.30.170">
    <property type="match status" value="1"/>
</dbReference>
<evidence type="ECO:0000313" key="8">
    <source>
        <dbReference type="Proteomes" id="UP000320359"/>
    </source>
</evidence>
<evidence type="ECO:0000259" key="4">
    <source>
        <dbReference type="Pfam" id="PF25917"/>
    </source>
</evidence>
<dbReference type="Pfam" id="PF25954">
    <property type="entry name" value="Beta-barrel_RND_2"/>
    <property type="match status" value="1"/>
</dbReference>
<gene>
    <name evidence="7" type="ORF">FM042_10080</name>
</gene>
<dbReference type="Gene3D" id="2.40.420.20">
    <property type="match status" value="1"/>
</dbReference>
<keyword evidence="3" id="KW-1133">Transmembrane helix</keyword>
<evidence type="ECO:0000256" key="1">
    <source>
        <dbReference type="ARBA" id="ARBA00009477"/>
    </source>
</evidence>
<evidence type="ECO:0000313" key="7">
    <source>
        <dbReference type="EMBL" id="TRW48506.1"/>
    </source>
</evidence>
<feature type="coiled-coil region" evidence="2">
    <location>
        <begin position="108"/>
        <end position="159"/>
    </location>
</feature>
<dbReference type="EMBL" id="VJWL01000003">
    <property type="protein sequence ID" value="TRW48506.1"/>
    <property type="molecule type" value="Genomic_DNA"/>
</dbReference>
<feature type="domain" description="YknX-like C-terminal permuted SH3-like" evidence="6">
    <location>
        <begin position="280"/>
        <end position="348"/>
    </location>
</feature>
<dbReference type="GO" id="GO:1990281">
    <property type="term" value="C:efflux pump complex"/>
    <property type="evidence" value="ECO:0007669"/>
    <property type="project" value="TreeGrafter"/>
</dbReference>
<dbReference type="PANTHER" id="PTHR30469">
    <property type="entry name" value="MULTIDRUG RESISTANCE PROTEIN MDTA"/>
    <property type="match status" value="1"/>
</dbReference>
<feature type="transmembrane region" description="Helical" evidence="3">
    <location>
        <begin position="6"/>
        <end position="26"/>
    </location>
</feature>